<keyword evidence="5" id="KW-0092">Biotin</keyword>
<dbReference type="InterPro" id="IPR011761">
    <property type="entry name" value="ATP-grasp"/>
</dbReference>
<dbReference type="GO" id="GO:0046872">
    <property type="term" value="F:metal ion binding"/>
    <property type="evidence" value="ECO:0007669"/>
    <property type="project" value="InterPro"/>
</dbReference>
<name>A0A0C2VJX2_9BACL</name>
<dbReference type="Gene3D" id="3.30.470.20">
    <property type="entry name" value="ATP-grasp fold, B domain"/>
    <property type="match status" value="1"/>
</dbReference>
<protein>
    <recommendedName>
        <fullName evidence="1">biotin carboxylase</fullName>
        <ecNumber evidence="1">6.3.4.14</ecNumber>
    </recommendedName>
</protein>
<keyword evidence="3 6" id="KW-0547">Nucleotide-binding</keyword>
<dbReference type="OrthoDB" id="9807469at2"/>
<dbReference type="EC" id="6.3.4.14" evidence="1"/>
<sequence>MKKLLVANRGEIALRIIRSCQKLNITTVAIYSEADAQMPYVSEADIAYEIGPAPVAKSYLNMDAILNIAKKEQVDAIHPGYGLLSENAIFVRKIEDAGIRFVGPDASIIERMGDKISARKTMMEAGVAVIPGIDSEMESVKTAFQFATEVGYPIMLKASSGGGGVGMIRCDDEQALTQHFESTKQRSKTYFGSDRLFIEKYIPRARHIEVQIFGDYKGSIFHLWERNCSMQRRNQKIVEESPAPKLSNEARTKILKTAVRAAQAVGYKNAGTIEMIVDEKENAYFLEMNTRLQVEHPVSEMITGVDLVEWQLLTAMEKPLPISKQQEIHVNGHAMEFRLYAEDPITFYPSPGTLSSVVFPSGEGIRIDEGYLEGNKVTPFYDPMIAKMIIHADSREKCLEKARKAVKATVIEGVKTNLLFFIKMLDEKDFIEGSYHTQSIDQIVKGEKNL</sequence>
<evidence type="ECO:0000256" key="5">
    <source>
        <dbReference type="ARBA" id="ARBA00023267"/>
    </source>
</evidence>
<dbReference type="SMART" id="SM00878">
    <property type="entry name" value="Biotin_carb_C"/>
    <property type="match status" value="1"/>
</dbReference>
<keyword evidence="10" id="KW-1185">Reference proteome</keyword>
<proteinExistence type="predicted"/>
<feature type="domain" description="ATP-grasp" evidence="7">
    <location>
        <begin position="119"/>
        <end position="316"/>
    </location>
</feature>
<dbReference type="InterPro" id="IPR011054">
    <property type="entry name" value="Rudment_hybrid_motif"/>
</dbReference>
<dbReference type="Pfam" id="PF02785">
    <property type="entry name" value="Biotin_carb_C"/>
    <property type="match status" value="1"/>
</dbReference>
<evidence type="ECO:0000313" key="9">
    <source>
        <dbReference type="EMBL" id="KIL44781.1"/>
    </source>
</evidence>
<dbReference type="Pfam" id="PF02786">
    <property type="entry name" value="CPSase_L_D2"/>
    <property type="match status" value="1"/>
</dbReference>
<dbReference type="PROSITE" id="PS00867">
    <property type="entry name" value="CPSASE_2"/>
    <property type="match status" value="1"/>
</dbReference>
<dbReference type="InterPro" id="IPR050856">
    <property type="entry name" value="Biotin_carboxylase_complex"/>
</dbReference>
<dbReference type="RefSeq" id="WP_041088872.1">
    <property type="nucleotide sequence ID" value="NZ_JXRP01000018.1"/>
</dbReference>
<dbReference type="PROSITE" id="PS50979">
    <property type="entry name" value="BC"/>
    <property type="match status" value="1"/>
</dbReference>
<comment type="caution">
    <text evidence="9">The sequence shown here is derived from an EMBL/GenBank/DDBJ whole genome shotgun (WGS) entry which is preliminary data.</text>
</comment>
<accession>A0A0C2VJX2</accession>
<dbReference type="InterPro" id="IPR005479">
    <property type="entry name" value="CPAse_ATP-bd"/>
</dbReference>
<reference evidence="9 10" key="1">
    <citation type="submission" date="2015-01" db="EMBL/GenBank/DDBJ databases">
        <title>Genome sequencing of Jeotgalibacillus soli.</title>
        <authorList>
            <person name="Goh K.M."/>
            <person name="Chan K.-G."/>
            <person name="Yaakop A.S."/>
            <person name="Ee R."/>
            <person name="Gan H.M."/>
            <person name="Chan C.S."/>
        </authorList>
    </citation>
    <scope>NUCLEOTIDE SEQUENCE [LARGE SCALE GENOMIC DNA]</scope>
    <source>
        <strain evidence="9 10">P9</strain>
    </source>
</reference>
<dbReference type="GO" id="GO:0005524">
    <property type="term" value="F:ATP binding"/>
    <property type="evidence" value="ECO:0007669"/>
    <property type="project" value="UniProtKB-UniRule"/>
</dbReference>
<evidence type="ECO:0000256" key="1">
    <source>
        <dbReference type="ARBA" id="ARBA00013263"/>
    </source>
</evidence>
<dbReference type="AlphaFoldDB" id="A0A0C2VJX2"/>
<evidence type="ECO:0000256" key="3">
    <source>
        <dbReference type="ARBA" id="ARBA00022741"/>
    </source>
</evidence>
<dbReference type="STRING" id="889306.KP78_23250"/>
<evidence type="ECO:0000259" key="8">
    <source>
        <dbReference type="PROSITE" id="PS50979"/>
    </source>
</evidence>
<dbReference type="EMBL" id="JXRP01000018">
    <property type="protein sequence ID" value="KIL44781.1"/>
    <property type="molecule type" value="Genomic_DNA"/>
</dbReference>
<dbReference type="PROSITE" id="PS00866">
    <property type="entry name" value="CPSASE_1"/>
    <property type="match status" value="1"/>
</dbReference>
<organism evidence="9 10">
    <name type="scientific">Jeotgalibacillus soli</name>
    <dbReference type="NCBI Taxonomy" id="889306"/>
    <lineage>
        <taxon>Bacteria</taxon>
        <taxon>Bacillati</taxon>
        <taxon>Bacillota</taxon>
        <taxon>Bacilli</taxon>
        <taxon>Bacillales</taxon>
        <taxon>Caryophanaceae</taxon>
        <taxon>Jeotgalibacillus</taxon>
    </lineage>
</organism>
<dbReference type="Pfam" id="PF00289">
    <property type="entry name" value="Biotin_carb_N"/>
    <property type="match status" value="1"/>
</dbReference>
<evidence type="ECO:0000256" key="2">
    <source>
        <dbReference type="ARBA" id="ARBA00022598"/>
    </source>
</evidence>
<dbReference type="SUPFAM" id="SSF52440">
    <property type="entry name" value="PreATP-grasp domain"/>
    <property type="match status" value="1"/>
</dbReference>
<dbReference type="InterPro" id="IPR016185">
    <property type="entry name" value="PreATP-grasp_dom_sf"/>
</dbReference>
<evidence type="ECO:0000313" key="10">
    <source>
        <dbReference type="Proteomes" id="UP000031938"/>
    </source>
</evidence>
<keyword evidence="4 6" id="KW-0067">ATP-binding</keyword>
<dbReference type="InterPro" id="IPR005482">
    <property type="entry name" value="Biotin_COase_C"/>
</dbReference>
<dbReference type="PANTHER" id="PTHR18866:SF33">
    <property type="entry name" value="METHYLCROTONOYL-COA CARBOXYLASE SUBUNIT ALPHA, MITOCHONDRIAL-RELATED"/>
    <property type="match status" value="1"/>
</dbReference>
<evidence type="ECO:0000256" key="6">
    <source>
        <dbReference type="PROSITE-ProRule" id="PRU00409"/>
    </source>
</evidence>
<dbReference type="FunFam" id="3.40.50.20:FF:000010">
    <property type="entry name" value="Propionyl-CoA carboxylase subunit alpha"/>
    <property type="match status" value="1"/>
</dbReference>
<evidence type="ECO:0000256" key="4">
    <source>
        <dbReference type="ARBA" id="ARBA00022840"/>
    </source>
</evidence>
<dbReference type="PROSITE" id="PS50975">
    <property type="entry name" value="ATP_GRASP"/>
    <property type="match status" value="1"/>
</dbReference>
<dbReference type="PATRIC" id="fig|889306.3.peg.2339"/>
<dbReference type="Proteomes" id="UP000031938">
    <property type="component" value="Unassembled WGS sequence"/>
</dbReference>
<dbReference type="InterPro" id="IPR005481">
    <property type="entry name" value="BC-like_N"/>
</dbReference>
<dbReference type="SUPFAM" id="SSF56059">
    <property type="entry name" value="Glutathione synthetase ATP-binding domain-like"/>
    <property type="match status" value="1"/>
</dbReference>
<evidence type="ECO:0000259" key="7">
    <source>
        <dbReference type="PROSITE" id="PS50975"/>
    </source>
</evidence>
<dbReference type="InterPro" id="IPR011764">
    <property type="entry name" value="Biotin_carboxylation_dom"/>
</dbReference>
<dbReference type="PANTHER" id="PTHR18866">
    <property type="entry name" value="CARBOXYLASE:PYRUVATE/ACETYL-COA/PROPIONYL-COA CARBOXYLASE"/>
    <property type="match status" value="1"/>
</dbReference>
<dbReference type="GO" id="GO:0004075">
    <property type="term" value="F:biotin carboxylase activity"/>
    <property type="evidence" value="ECO:0007669"/>
    <property type="project" value="UniProtKB-EC"/>
</dbReference>
<feature type="domain" description="Biotin carboxylation" evidence="8">
    <location>
        <begin position="1"/>
        <end position="445"/>
    </location>
</feature>
<keyword evidence="2" id="KW-0436">Ligase</keyword>
<gene>
    <name evidence="9" type="ORF">KP78_23250</name>
</gene>
<dbReference type="SUPFAM" id="SSF51246">
    <property type="entry name" value="Rudiment single hybrid motif"/>
    <property type="match status" value="1"/>
</dbReference>